<dbReference type="Proteomes" id="UP000324479">
    <property type="component" value="Unassembled WGS sequence"/>
</dbReference>
<proteinExistence type="predicted"/>
<reference evidence="1 2" key="1">
    <citation type="submission" date="2019-08" db="EMBL/GenBank/DDBJ databases">
        <authorList>
            <person name="Dhanesh K."/>
            <person name="Kumar G."/>
            <person name="Sasikala C."/>
            <person name="Venkata Ramana C."/>
        </authorList>
    </citation>
    <scope>NUCLEOTIDE SEQUENCE [LARGE SCALE GENOMIC DNA]</scope>
    <source>
        <strain evidence="1 2">JC645</strain>
    </source>
</reference>
<gene>
    <name evidence="1" type="ORF">FYK55_27560</name>
</gene>
<keyword evidence="2" id="KW-1185">Reference proteome</keyword>
<protein>
    <submittedName>
        <fullName evidence="1">Uncharacterized protein</fullName>
    </submittedName>
</protein>
<organism evidence="1 2">
    <name type="scientific">Roseiconus nitratireducens</name>
    <dbReference type="NCBI Taxonomy" id="2605748"/>
    <lineage>
        <taxon>Bacteria</taxon>
        <taxon>Pseudomonadati</taxon>
        <taxon>Planctomycetota</taxon>
        <taxon>Planctomycetia</taxon>
        <taxon>Pirellulales</taxon>
        <taxon>Pirellulaceae</taxon>
        <taxon>Roseiconus</taxon>
    </lineage>
</organism>
<dbReference type="EMBL" id="VWOX01000032">
    <property type="protein sequence ID" value="KAA5538500.1"/>
    <property type="molecule type" value="Genomic_DNA"/>
</dbReference>
<name>A0A5M6CVU7_9BACT</name>
<evidence type="ECO:0000313" key="2">
    <source>
        <dbReference type="Proteomes" id="UP000324479"/>
    </source>
</evidence>
<accession>A0A5M6CVU7</accession>
<dbReference type="RefSeq" id="WP_150079844.1">
    <property type="nucleotide sequence ID" value="NZ_VWOX01000032.1"/>
</dbReference>
<dbReference type="AlphaFoldDB" id="A0A5M6CVU7"/>
<evidence type="ECO:0000313" key="1">
    <source>
        <dbReference type="EMBL" id="KAA5538500.1"/>
    </source>
</evidence>
<comment type="caution">
    <text evidence="1">The sequence shown here is derived from an EMBL/GenBank/DDBJ whole genome shotgun (WGS) entry which is preliminary data.</text>
</comment>
<sequence>MIRIITFGLLASIAVATRANETAPANSTGRDVLSLAVGTWDVQFDRDDPISRGTRTGEWVLGGAFFEETGAFNARFVPNDVTFKTLTKYDEKAKQYKRWSFLSNGRELVSIGTWDAKTSTMTWVSEHSESLSRRTIRTKSTEEYHADGTVMVSKVSKDADREVGRSSELRTRQN</sequence>